<dbReference type="EMBL" id="JAPTSV010000008">
    <property type="protein sequence ID" value="KAJ1524856.1"/>
    <property type="molecule type" value="Genomic_DNA"/>
</dbReference>
<dbReference type="Proteomes" id="UP001075354">
    <property type="component" value="Chromosome 8"/>
</dbReference>
<protein>
    <recommendedName>
        <fullName evidence="10">Major facilitator superfamily (MFS) profile domain-containing protein</fullName>
    </recommendedName>
</protein>
<dbReference type="Pfam" id="PF00083">
    <property type="entry name" value="Sugar_tr"/>
    <property type="match status" value="1"/>
</dbReference>
<dbReference type="AlphaFoldDB" id="A0AAV7XJN2"/>
<feature type="domain" description="Major facilitator superfamily (MFS) profile" evidence="10">
    <location>
        <begin position="36"/>
        <end position="457"/>
    </location>
</feature>
<feature type="transmembrane region" description="Helical" evidence="9">
    <location>
        <begin position="334"/>
        <end position="355"/>
    </location>
</feature>
<evidence type="ECO:0000256" key="7">
    <source>
        <dbReference type="ARBA" id="ARBA00024348"/>
    </source>
</evidence>
<evidence type="ECO:0000256" key="6">
    <source>
        <dbReference type="ARBA" id="ARBA00023180"/>
    </source>
</evidence>
<dbReference type="GO" id="GO:0005886">
    <property type="term" value="C:plasma membrane"/>
    <property type="evidence" value="ECO:0007669"/>
    <property type="project" value="UniProtKB-SubCell"/>
</dbReference>
<dbReference type="InterPro" id="IPR020846">
    <property type="entry name" value="MFS_dom"/>
</dbReference>
<comment type="similarity">
    <text evidence="7">Belongs to the major facilitator superfamily. Sugar transporter (TC 2.A.1.1) family. Trehalose transporter subfamily.</text>
</comment>
<dbReference type="FunFam" id="1.20.1250.20:FF:000055">
    <property type="entry name" value="Facilitated trehalose transporter Tret1-2 homolog"/>
    <property type="match status" value="1"/>
</dbReference>
<feature type="transmembrane region" description="Helical" evidence="9">
    <location>
        <begin position="159"/>
        <end position="179"/>
    </location>
</feature>
<feature type="transmembrane region" description="Helical" evidence="9">
    <location>
        <begin position="127"/>
        <end position="147"/>
    </location>
</feature>
<dbReference type="Gene3D" id="1.20.1250.20">
    <property type="entry name" value="MFS general substrate transporter like domains"/>
    <property type="match status" value="1"/>
</dbReference>
<dbReference type="InterPro" id="IPR044775">
    <property type="entry name" value="MFS_ERD6/Tret1-like"/>
</dbReference>
<feature type="transmembrane region" description="Helical" evidence="9">
    <location>
        <begin position="402"/>
        <end position="422"/>
    </location>
</feature>
<feature type="transmembrane region" description="Helical" evidence="9">
    <location>
        <begin position="434"/>
        <end position="454"/>
    </location>
</feature>
<dbReference type="InterPro" id="IPR050549">
    <property type="entry name" value="MFS_Trehalose_Transporter"/>
</dbReference>
<feature type="transmembrane region" description="Helical" evidence="9">
    <location>
        <begin position="185"/>
        <end position="206"/>
    </location>
</feature>
<feature type="transmembrane region" description="Helical" evidence="9">
    <location>
        <begin position="103"/>
        <end position="121"/>
    </location>
</feature>
<dbReference type="CDD" id="cd17358">
    <property type="entry name" value="MFS_GLUT6_8_Class3_like"/>
    <property type="match status" value="1"/>
</dbReference>
<keyword evidence="5 9" id="KW-0472">Membrane</keyword>
<dbReference type="InterPro" id="IPR005828">
    <property type="entry name" value="MFS_sugar_transport-like"/>
</dbReference>
<evidence type="ECO:0000313" key="11">
    <source>
        <dbReference type="EMBL" id="KAJ1524856.1"/>
    </source>
</evidence>
<keyword evidence="6" id="KW-0325">Glycoprotein</keyword>
<evidence type="ECO:0000259" key="10">
    <source>
        <dbReference type="PROSITE" id="PS50850"/>
    </source>
</evidence>
<evidence type="ECO:0000256" key="3">
    <source>
        <dbReference type="ARBA" id="ARBA00022692"/>
    </source>
</evidence>
<evidence type="ECO:0000256" key="8">
    <source>
        <dbReference type="RuleBase" id="RU003346"/>
    </source>
</evidence>
<dbReference type="PROSITE" id="PS50850">
    <property type="entry name" value="MFS"/>
    <property type="match status" value="1"/>
</dbReference>
<dbReference type="NCBIfam" id="TIGR00879">
    <property type="entry name" value="SP"/>
    <property type="match status" value="1"/>
</dbReference>
<reference evidence="11" key="1">
    <citation type="submission" date="2022-12" db="EMBL/GenBank/DDBJ databases">
        <title>Chromosome-level genome assembly of the bean flower thrips Megalurothrips usitatus.</title>
        <authorList>
            <person name="Ma L."/>
            <person name="Liu Q."/>
            <person name="Li H."/>
            <person name="Cai W."/>
        </authorList>
    </citation>
    <scope>NUCLEOTIDE SEQUENCE</scope>
    <source>
        <strain evidence="11">Cailab_2022a</strain>
    </source>
</reference>
<feature type="transmembrane region" description="Helical" evidence="9">
    <location>
        <begin position="367"/>
        <end position="390"/>
    </location>
</feature>
<feature type="transmembrane region" description="Helical" evidence="9">
    <location>
        <begin position="307"/>
        <end position="327"/>
    </location>
</feature>
<comment type="subcellular location">
    <subcellularLocation>
        <location evidence="1">Cell membrane</location>
        <topology evidence="1">Multi-pass membrane protein</topology>
    </subcellularLocation>
</comment>
<dbReference type="PANTHER" id="PTHR48021">
    <property type="match status" value="1"/>
</dbReference>
<proteinExistence type="inferred from homology"/>
<evidence type="ECO:0000256" key="9">
    <source>
        <dbReference type="SAM" id="Phobius"/>
    </source>
</evidence>
<keyword evidence="12" id="KW-1185">Reference proteome</keyword>
<dbReference type="PRINTS" id="PR00171">
    <property type="entry name" value="SUGRTRNSPORT"/>
</dbReference>
<keyword evidence="3 9" id="KW-0812">Transmembrane</keyword>
<evidence type="ECO:0000256" key="2">
    <source>
        <dbReference type="ARBA" id="ARBA00022475"/>
    </source>
</evidence>
<keyword evidence="4 9" id="KW-1133">Transmembrane helix</keyword>
<evidence type="ECO:0000256" key="4">
    <source>
        <dbReference type="ARBA" id="ARBA00022989"/>
    </source>
</evidence>
<evidence type="ECO:0000256" key="5">
    <source>
        <dbReference type="ARBA" id="ARBA00023136"/>
    </source>
</evidence>
<dbReference type="GO" id="GO:0051119">
    <property type="term" value="F:sugar transmembrane transporter activity"/>
    <property type="evidence" value="ECO:0007669"/>
    <property type="project" value="InterPro"/>
</dbReference>
<gene>
    <name evidence="11" type="ORF">ONE63_009723</name>
</gene>
<sequence length="496" mass="53854">MCLQSTEKTPLLGPSSAKEAMEGAKGTQYMGALAACMSAMAVGTTMGWTSAAGILTADRTAPEDFRTSKDDFSWVSAFLSIGAIIGAIPLGILANLIGRKKVLLFLAPFMVIAYLLLAWANSVWMLYLARFILGAVTGAYCVVAPMYTGEIAEASIRGVLGSYFQLLITGGILFVYVLAALELDLFWVNIACACIPAVMAAMVSFFPDTPRWYLSKGQTDSAKSSLRFFRGSSYDVDREIQEIQTSLDEEAAAKLPITEAFSTTAAKKGLFLALSVMIFQQFSGINAVIFFSAQIFEAAHSTLKPSVATVVVGCCQIVATYVSTLLIDRLGRRILLILSGLSMALSGAVLGVYFYLDLLKDVDIGWLPILCMVVFIVMFSLGYGPIPWLYMSEVFSAQIKETAMSIATVMNWASVFVVTKFYDQLSTAIGNYSTFWIFSAISITGCFFTFFFVIETKGKAFEQILRELGGSTPSNGTVQASDTVYTNCKKVDAEKY</sequence>
<organism evidence="11 12">
    <name type="scientific">Megalurothrips usitatus</name>
    <name type="common">bean blossom thrips</name>
    <dbReference type="NCBI Taxonomy" id="439358"/>
    <lineage>
        <taxon>Eukaryota</taxon>
        <taxon>Metazoa</taxon>
        <taxon>Ecdysozoa</taxon>
        <taxon>Arthropoda</taxon>
        <taxon>Hexapoda</taxon>
        <taxon>Insecta</taxon>
        <taxon>Pterygota</taxon>
        <taxon>Neoptera</taxon>
        <taxon>Paraneoptera</taxon>
        <taxon>Thysanoptera</taxon>
        <taxon>Terebrantia</taxon>
        <taxon>Thripoidea</taxon>
        <taxon>Thripidae</taxon>
        <taxon>Megalurothrips</taxon>
    </lineage>
</organism>
<feature type="transmembrane region" description="Helical" evidence="9">
    <location>
        <begin position="270"/>
        <end position="295"/>
    </location>
</feature>
<feature type="transmembrane region" description="Helical" evidence="9">
    <location>
        <begin position="31"/>
        <end position="54"/>
    </location>
</feature>
<evidence type="ECO:0000256" key="1">
    <source>
        <dbReference type="ARBA" id="ARBA00004651"/>
    </source>
</evidence>
<dbReference type="SUPFAM" id="SSF103473">
    <property type="entry name" value="MFS general substrate transporter"/>
    <property type="match status" value="1"/>
</dbReference>
<name>A0AAV7XJN2_9NEOP</name>
<feature type="transmembrane region" description="Helical" evidence="9">
    <location>
        <begin position="74"/>
        <end position="96"/>
    </location>
</feature>
<dbReference type="InterPro" id="IPR003663">
    <property type="entry name" value="Sugar/inositol_transpt"/>
</dbReference>
<keyword evidence="8" id="KW-0813">Transport</keyword>
<evidence type="ECO:0000313" key="12">
    <source>
        <dbReference type="Proteomes" id="UP001075354"/>
    </source>
</evidence>
<dbReference type="PANTHER" id="PTHR48021:SF1">
    <property type="entry name" value="GH07001P-RELATED"/>
    <property type="match status" value="1"/>
</dbReference>
<accession>A0AAV7XJN2</accession>
<comment type="caution">
    <text evidence="11">The sequence shown here is derived from an EMBL/GenBank/DDBJ whole genome shotgun (WGS) entry which is preliminary data.</text>
</comment>
<keyword evidence="2" id="KW-1003">Cell membrane</keyword>
<dbReference type="InterPro" id="IPR036259">
    <property type="entry name" value="MFS_trans_sf"/>
</dbReference>